<evidence type="ECO:0000313" key="5">
    <source>
        <dbReference type="EMBL" id="MDQ0516211.1"/>
    </source>
</evidence>
<evidence type="ECO:0000313" key="6">
    <source>
        <dbReference type="Proteomes" id="UP001223743"/>
    </source>
</evidence>
<feature type="domain" description="Solute-binding protein family 3/N-terminal" evidence="4">
    <location>
        <begin position="44"/>
        <end position="277"/>
    </location>
</feature>
<organism evidence="5 6">
    <name type="scientific">Kaistia geumhonensis</name>
    <dbReference type="NCBI Taxonomy" id="410839"/>
    <lineage>
        <taxon>Bacteria</taxon>
        <taxon>Pseudomonadati</taxon>
        <taxon>Pseudomonadota</taxon>
        <taxon>Alphaproteobacteria</taxon>
        <taxon>Hyphomicrobiales</taxon>
        <taxon>Kaistiaceae</taxon>
        <taxon>Kaistia</taxon>
    </lineage>
</organism>
<dbReference type="PANTHER" id="PTHR30085">
    <property type="entry name" value="AMINO ACID ABC TRANSPORTER PERMEASE"/>
    <property type="match status" value="1"/>
</dbReference>
<keyword evidence="6" id="KW-1185">Reference proteome</keyword>
<dbReference type="Pfam" id="PF00497">
    <property type="entry name" value="SBP_bac_3"/>
    <property type="match status" value="1"/>
</dbReference>
<dbReference type="Gene3D" id="3.40.190.10">
    <property type="entry name" value="Periplasmic binding protein-like II"/>
    <property type="match status" value="2"/>
</dbReference>
<dbReference type="EMBL" id="JAUSWJ010000001">
    <property type="protein sequence ID" value="MDQ0516211.1"/>
    <property type="molecule type" value="Genomic_DNA"/>
</dbReference>
<dbReference type="SUPFAM" id="SSF53850">
    <property type="entry name" value="Periplasmic binding protein-like II"/>
    <property type="match status" value="1"/>
</dbReference>
<evidence type="ECO:0000256" key="3">
    <source>
        <dbReference type="ARBA" id="ARBA00022729"/>
    </source>
</evidence>
<proteinExistence type="inferred from homology"/>
<gene>
    <name evidence="5" type="ORF">QO015_001824</name>
</gene>
<dbReference type="PANTHER" id="PTHR30085:SF6">
    <property type="entry name" value="ABC TRANSPORTER GLUTAMINE-BINDING PROTEIN GLNH"/>
    <property type="match status" value="1"/>
</dbReference>
<comment type="caution">
    <text evidence="5">The sequence shown here is derived from an EMBL/GenBank/DDBJ whole genome shotgun (WGS) entry which is preliminary data.</text>
</comment>
<keyword evidence="3" id="KW-0732">Signal</keyword>
<protein>
    <submittedName>
        <fullName evidence="5">Polar amino acid transport system substrate-binding protein</fullName>
    </submittedName>
</protein>
<dbReference type="Proteomes" id="UP001223743">
    <property type="component" value="Unassembled WGS sequence"/>
</dbReference>
<dbReference type="InterPro" id="IPR051455">
    <property type="entry name" value="Bact_solute-bind_prot3"/>
</dbReference>
<sequence length="300" mass="33000">MMVLFFSARRPRLGRRVLSALLALFAVLQVASAGTLDRLKETGVLRAGTRADAIPFAYDDGSGKPVGFSVDLIEEIRAAAEASLGRPVTLDLSVITPANRIQQVAEGKLDIVCEITTPTWEREKQVDFSVPIFRDGTRILAFRDTLRTTPNPKDMLIGVAEGTTTATILEEALPGVRIKSFPTMDAAFAALGKGEVQGVANIGVVLLGLSRKFEPGRSVVLLPRAAPFGNETMACILPQDDSHWRDFVNHTIVKLEDGLADYRGRYMELHDKWFGRGGVMVYPLDRSTRDYLLQSNIWAR</sequence>
<dbReference type="SMART" id="SM00062">
    <property type="entry name" value="PBPb"/>
    <property type="match status" value="1"/>
</dbReference>
<reference evidence="5 6" key="1">
    <citation type="submission" date="2023-07" db="EMBL/GenBank/DDBJ databases">
        <title>Genomic Encyclopedia of Type Strains, Phase IV (KMG-IV): sequencing the most valuable type-strain genomes for metagenomic binning, comparative biology and taxonomic classification.</title>
        <authorList>
            <person name="Goeker M."/>
        </authorList>
    </citation>
    <scope>NUCLEOTIDE SEQUENCE [LARGE SCALE GENOMIC DNA]</scope>
    <source>
        <strain evidence="5 6">B1-1</strain>
    </source>
</reference>
<name>A0ABU0M5K3_9HYPH</name>
<comment type="similarity">
    <text evidence="1">Belongs to the bacterial solute-binding protein 3 family.</text>
</comment>
<accession>A0ABU0M5K3</accession>
<evidence type="ECO:0000259" key="4">
    <source>
        <dbReference type="SMART" id="SM00062"/>
    </source>
</evidence>
<dbReference type="CDD" id="cd13688">
    <property type="entry name" value="PBP2_GltI_DEBP"/>
    <property type="match status" value="1"/>
</dbReference>
<dbReference type="InterPro" id="IPR001638">
    <property type="entry name" value="Solute-binding_3/MltF_N"/>
</dbReference>
<keyword evidence="2" id="KW-0813">Transport</keyword>
<evidence type="ECO:0000256" key="2">
    <source>
        <dbReference type="ARBA" id="ARBA00022448"/>
    </source>
</evidence>
<evidence type="ECO:0000256" key="1">
    <source>
        <dbReference type="ARBA" id="ARBA00010333"/>
    </source>
</evidence>